<dbReference type="InterPro" id="IPR001647">
    <property type="entry name" value="HTH_TetR"/>
</dbReference>
<dbReference type="Proteomes" id="UP000184452">
    <property type="component" value="Unassembled WGS sequence"/>
</dbReference>
<dbReference type="SUPFAM" id="SSF46689">
    <property type="entry name" value="Homeodomain-like"/>
    <property type="match status" value="1"/>
</dbReference>
<evidence type="ECO:0000259" key="5">
    <source>
        <dbReference type="PROSITE" id="PS50977"/>
    </source>
</evidence>
<dbReference type="GO" id="GO:0003677">
    <property type="term" value="F:DNA binding"/>
    <property type="evidence" value="ECO:0007669"/>
    <property type="project" value="UniProtKB-UniRule"/>
</dbReference>
<keyword evidence="7" id="KW-1185">Reference proteome</keyword>
<dbReference type="InterPro" id="IPR036271">
    <property type="entry name" value="Tet_transcr_reg_TetR-rel_C_sf"/>
</dbReference>
<proteinExistence type="predicted"/>
<evidence type="ECO:0000256" key="1">
    <source>
        <dbReference type="ARBA" id="ARBA00023015"/>
    </source>
</evidence>
<reference evidence="6 7" key="1">
    <citation type="submission" date="2016-11" db="EMBL/GenBank/DDBJ databases">
        <authorList>
            <person name="Jaros S."/>
            <person name="Januszkiewicz K."/>
            <person name="Wedrychowicz H."/>
        </authorList>
    </citation>
    <scope>NUCLEOTIDE SEQUENCE [LARGE SCALE GENOMIC DNA]</scope>
    <source>
        <strain evidence="6 7">CGMCC 4.5723</strain>
    </source>
</reference>
<organism evidence="6 7">
    <name type="scientific">Nocardiopsis flavescens</name>
    <dbReference type="NCBI Taxonomy" id="758803"/>
    <lineage>
        <taxon>Bacteria</taxon>
        <taxon>Bacillati</taxon>
        <taxon>Actinomycetota</taxon>
        <taxon>Actinomycetes</taxon>
        <taxon>Streptosporangiales</taxon>
        <taxon>Nocardiopsidaceae</taxon>
        <taxon>Nocardiopsis</taxon>
    </lineage>
</organism>
<dbReference type="Gene3D" id="1.10.10.60">
    <property type="entry name" value="Homeodomain-like"/>
    <property type="match status" value="1"/>
</dbReference>
<dbReference type="PROSITE" id="PS50977">
    <property type="entry name" value="HTH_TETR_2"/>
    <property type="match status" value="1"/>
</dbReference>
<gene>
    <name evidence="6" type="ORF">SAMN05421803_11378</name>
</gene>
<dbReference type="Gene3D" id="1.10.357.10">
    <property type="entry name" value="Tetracycline Repressor, domain 2"/>
    <property type="match status" value="1"/>
</dbReference>
<evidence type="ECO:0000313" key="7">
    <source>
        <dbReference type="Proteomes" id="UP000184452"/>
    </source>
</evidence>
<feature type="DNA-binding region" description="H-T-H motif" evidence="4">
    <location>
        <begin position="36"/>
        <end position="55"/>
    </location>
</feature>
<evidence type="ECO:0000313" key="6">
    <source>
        <dbReference type="EMBL" id="SHK07249.1"/>
    </source>
</evidence>
<dbReference type="InterPro" id="IPR011075">
    <property type="entry name" value="TetR_C"/>
</dbReference>
<feature type="domain" description="HTH tetR-type" evidence="5">
    <location>
        <begin position="13"/>
        <end position="73"/>
    </location>
</feature>
<keyword evidence="1" id="KW-0805">Transcription regulation</keyword>
<dbReference type="Pfam" id="PF16925">
    <property type="entry name" value="TetR_C_13"/>
    <property type="match status" value="1"/>
</dbReference>
<evidence type="ECO:0000256" key="4">
    <source>
        <dbReference type="PROSITE-ProRule" id="PRU00335"/>
    </source>
</evidence>
<dbReference type="SUPFAM" id="SSF48498">
    <property type="entry name" value="Tetracyclin repressor-like, C-terminal domain"/>
    <property type="match status" value="1"/>
</dbReference>
<dbReference type="AlphaFoldDB" id="A0A1M6PH34"/>
<dbReference type="InterPro" id="IPR009057">
    <property type="entry name" value="Homeodomain-like_sf"/>
</dbReference>
<dbReference type="Pfam" id="PF00440">
    <property type="entry name" value="TetR_N"/>
    <property type="match status" value="1"/>
</dbReference>
<name>A0A1M6PH34_9ACTN</name>
<evidence type="ECO:0000256" key="2">
    <source>
        <dbReference type="ARBA" id="ARBA00023125"/>
    </source>
</evidence>
<accession>A0A1M6PH34</accession>
<dbReference type="OrthoDB" id="326421at2"/>
<dbReference type="EMBL" id="FQZK01000013">
    <property type="protein sequence ID" value="SHK07249.1"/>
    <property type="molecule type" value="Genomic_DNA"/>
</dbReference>
<dbReference type="STRING" id="758803.SAMN05421803_11378"/>
<keyword evidence="2 4" id="KW-0238">DNA-binding</keyword>
<sequence length="219" mass="24048">MTSRTDGRVQRGDQTRRAVLRRAVDIASVEGLEGLSLGRLAKELSVSKSGVFAHFGSKEELQLAAVRAGRRIFADHVVSGALEARPGVCRLWRLFEDWSAYSRGRVFPGGCFFYTVNAEFESRPGRVRDSLVRARREWRDLLARSAADAVQLGELAADTDVDLLVFELASFLEAANSDSLLEDDLERPYALARAAVASRLSALATADAPRPWEARAPDA</sequence>
<dbReference type="PANTHER" id="PTHR47506">
    <property type="entry name" value="TRANSCRIPTIONAL REGULATORY PROTEIN"/>
    <property type="match status" value="1"/>
</dbReference>
<dbReference type="PANTHER" id="PTHR47506:SF6">
    <property type="entry name" value="HTH-TYPE TRANSCRIPTIONAL REPRESSOR NEMR"/>
    <property type="match status" value="1"/>
</dbReference>
<keyword evidence="3" id="KW-0804">Transcription</keyword>
<protein>
    <submittedName>
        <fullName evidence="6">DNA-binding transcriptional regulator, AcrR family</fullName>
    </submittedName>
</protein>
<evidence type="ECO:0000256" key="3">
    <source>
        <dbReference type="ARBA" id="ARBA00023163"/>
    </source>
</evidence>
<dbReference type="RefSeq" id="WP_073380976.1">
    <property type="nucleotide sequence ID" value="NZ_JBHXBX010000022.1"/>
</dbReference>